<protein>
    <submittedName>
        <fullName evidence="2">Uncharacterized protein</fullName>
    </submittedName>
</protein>
<proteinExistence type="predicted"/>
<dbReference type="AlphaFoldDB" id="A0A2S3H9D7"/>
<organism evidence="2">
    <name type="scientific">Panicum hallii</name>
    <dbReference type="NCBI Taxonomy" id="206008"/>
    <lineage>
        <taxon>Eukaryota</taxon>
        <taxon>Viridiplantae</taxon>
        <taxon>Streptophyta</taxon>
        <taxon>Embryophyta</taxon>
        <taxon>Tracheophyta</taxon>
        <taxon>Spermatophyta</taxon>
        <taxon>Magnoliopsida</taxon>
        <taxon>Liliopsida</taxon>
        <taxon>Poales</taxon>
        <taxon>Poaceae</taxon>
        <taxon>PACMAD clade</taxon>
        <taxon>Panicoideae</taxon>
        <taxon>Panicodae</taxon>
        <taxon>Paniceae</taxon>
        <taxon>Panicinae</taxon>
        <taxon>Panicum</taxon>
        <taxon>Panicum sect. Panicum</taxon>
    </lineage>
</organism>
<evidence type="ECO:0000256" key="1">
    <source>
        <dbReference type="SAM" id="MobiDB-lite"/>
    </source>
</evidence>
<sequence>MAGSPPRKCDDDGIMDFIPRHDLVKPIPRSMARFVRDYDIVRIGKMLSAPDGDRSFAEKWEYIKNNLESYRKPNAHSAIHNENDDEDDEDEMDEDDELESAGDEKKRSIDVELQVPNEGERKCKNPRLAESLSAGQKKKIEDGEIRNSF</sequence>
<gene>
    <name evidence="2" type="ORF">PAHAL_3G172400</name>
</gene>
<dbReference type="EMBL" id="CM008048">
    <property type="protein sequence ID" value="PAN18009.1"/>
    <property type="molecule type" value="Genomic_DNA"/>
</dbReference>
<evidence type="ECO:0000313" key="2">
    <source>
        <dbReference type="EMBL" id="PAN18009.1"/>
    </source>
</evidence>
<feature type="compositionally biased region" description="Acidic residues" evidence="1">
    <location>
        <begin position="83"/>
        <end position="101"/>
    </location>
</feature>
<name>A0A2S3H9D7_9POAL</name>
<feature type="region of interest" description="Disordered" evidence="1">
    <location>
        <begin position="71"/>
        <end position="149"/>
    </location>
</feature>
<feature type="compositionally biased region" description="Basic and acidic residues" evidence="1">
    <location>
        <begin position="138"/>
        <end position="149"/>
    </location>
</feature>
<accession>A0A2S3H9D7</accession>
<dbReference type="Proteomes" id="UP000243499">
    <property type="component" value="Chromosome 3"/>
</dbReference>
<reference evidence="2" key="1">
    <citation type="submission" date="2018-04" db="EMBL/GenBank/DDBJ databases">
        <title>WGS assembly of Panicum hallii.</title>
        <authorList>
            <person name="Lovell J."/>
            <person name="Jenkins J."/>
            <person name="Lowry D."/>
            <person name="Mamidi S."/>
            <person name="Sreedasyam A."/>
            <person name="Weng X."/>
            <person name="Barry K."/>
            <person name="Bonette J."/>
            <person name="Campitelli B."/>
            <person name="Daum C."/>
            <person name="Gordon S."/>
            <person name="Gould B."/>
            <person name="Lipzen A."/>
            <person name="Macqueen A."/>
            <person name="Palacio-Mejia J."/>
            <person name="Plott C."/>
            <person name="Shakirov E."/>
            <person name="Shu S."/>
            <person name="Yoshinaga Y."/>
            <person name="Zane M."/>
            <person name="Rokhsar D."/>
            <person name="Grimwood J."/>
            <person name="Schmutz J."/>
            <person name="Juenger T."/>
        </authorList>
    </citation>
    <scope>NUCLEOTIDE SEQUENCE [LARGE SCALE GENOMIC DNA]</scope>
    <source>
        <strain evidence="2">FIL2</strain>
    </source>
</reference>
<dbReference type="Gramene" id="PAN18009">
    <property type="protein sequence ID" value="PAN18009"/>
    <property type="gene ID" value="PAHAL_3G172400"/>
</dbReference>